<name>H8MY00_CORCM</name>
<organism evidence="2 3">
    <name type="scientific">Corallococcus coralloides (strain ATCC 25202 / DSM 2259 / NBRC 100086 / M2)</name>
    <name type="common">Myxococcus coralloides</name>
    <dbReference type="NCBI Taxonomy" id="1144275"/>
    <lineage>
        <taxon>Bacteria</taxon>
        <taxon>Pseudomonadati</taxon>
        <taxon>Myxococcota</taxon>
        <taxon>Myxococcia</taxon>
        <taxon>Myxococcales</taxon>
        <taxon>Cystobacterineae</taxon>
        <taxon>Myxococcaceae</taxon>
        <taxon>Corallococcus</taxon>
    </lineage>
</organism>
<dbReference type="Pfam" id="PF04264">
    <property type="entry name" value="YceI"/>
    <property type="match status" value="1"/>
</dbReference>
<dbReference type="EMBL" id="CP003389">
    <property type="protein sequence ID" value="AFE07849.1"/>
    <property type="molecule type" value="Genomic_DNA"/>
</dbReference>
<dbReference type="KEGG" id="ccx:COCOR_07968"/>
<dbReference type="SUPFAM" id="SSF101874">
    <property type="entry name" value="YceI-like"/>
    <property type="match status" value="1"/>
</dbReference>
<dbReference type="InterPro" id="IPR007372">
    <property type="entry name" value="Lipid/polyisoprenoid-bd_YceI"/>
</dbReference>
<dbReference type="SMART" id="SM00867">
    <property type="entry name" value="YceI"/>
    <property type="match status" value="1"/>
</dbReference>
<dbReference type="STRING" id="1144275.COCOR_07968"/>
<dbReference type="PANTHER" id="PTHR34406:SF1">
    <property type="entry name" value="PROTEIN YCEI"/>
    <property type="match status" value="1"/>
</dbReference>
<keyword evidence="3" id="KW-1185">Reference proteome</keyword>
<dbReference type="eggNOG" id="COG2353">
    <property type="taxonomic scope" value="Bacteria"/>
</dbReference>
<dbReference type="InterPro" id="IPR036761">
    <property type="entry name" value="TTHA0802/YceI-like_sf"/>
</dbReference>
<reference evidence="2 3" key="1">
    <citation type="journal article" date="2012" name="J. Bacteriol.">
        <title>Complete Genome Sequence of the Fruiting Myxobacterium Corallococcus coralloides DSM 2259.</title>
        <authorList>
            <person name="Huntley S."/>
            <person name="Zhang Y."/>
            <person name="Treuner-Lange A."/>
            <person name="Kneip S."/>
            <person name="Sensen C.W."/>
            <person name="Sogaard-Andersen L."/>
        </authorList>
    </citation>
    <scope>NUCLEOTIDE SEQUENCE [LARGE SCALE GENOMIC DNA]</scope>
    <source>
        <strain evidence="3">ATCC 25202 / DSM 2259 / NBRC 100086 / M2</strain>
    </source>
</reference>
<sequence length="211" mass="22842">MNVSARRPLCGDKTYPPLEDAVIARRLVLSAALLFALPAAAQNAKMYSVKKEASSLTYKLIHKMHTVSGKAAPSEGKAVLKPDGTLQVAVRAQVKDFDSQNSNRDTHMLEVTEAAKYPLVEVKAVGTGVKPPATFPGSVPVTLKGKLTFHGVTKDVEIPMTVKFDSEKQVTADGSFKISLEGYNIERPTLLLVKVDDELVLEPHLVFTEGT</sequence>
<dbReference type="Proteomes" id="UP000007587">
    <property type="component" value="Chromosome"/>
</dbReference>
<reference evidence="3" key="2">
    <citation type="submission" date="2012-03" db="EMBL/GenBank/DDBJ databases">
        <title>Genome sequence of the fruiting myxobacterium Corallococcus coralloides DSM 2259.</title>
        <authorList>
            <person name="Huntley S."/>
            <person name="Zhang Y."/>
            <person name="Treuner-Lange A."/>
            <person name="Sensen C.W."/>
            <person name="Sogaard-Andersen L."/>
        </authorList>
    </citation>
    <scope>NUCLEOTIDE SEQUENCE [LARGE SCALE GENOMIC DNA]</scope>
    <source>
        <strain evidence="3">ATCC 25202 / DSM 2259 / NBRC 100086 / M2</strain>
    </source>
</reference>
<dbReference type="AlphaFoldDB" id="H8MY00"/>
<dbReference type="InParanoid" id="H8MY00"/>
<gene>
    <name evidence="2" type="ordered locus">COCOR_07968</name>
</gene>
<protein>
    <recommendedName>
        <fullName evidence="1">Lipid/polyisoprenoid-binding YceI-like domain-containing protein</fullName>
    </recommendedName>
</protein>
<evidence type="ECO:0000259" key="1">
    <source>
        <dbReference type="SMART" id="SM00867"/>
    </source>
</evidence>
<evidence type="ECO:0000313" key="3">
    <source>
        <dbReference type="Proteomes" id="UP000007587"/>
    </source>
</evidence>
<feature type="domain" description="Lipid/polyisoprenoid-binding YceI-like" evidence="1">
    <location>
        <begin position="46"/>
        <end position="208"/>
    </location>
</feature>
<proteinExistence type="predicted"/>
<accession>H8MY00</accession>
<dbReference type="HOGENOM" id="CLU_1413834_0_0_7"/>
<dbReference type="PANTHER" id="PTHR34406">
    <property type="entry name" value="PROTEIN YCEI"/>
    <property type="match status" value="1"/>
</dbReference>
<evidence type="ECO:0000313" key="2">
    <source>
        <dbReference type="EMBL" id="AFE07849.1"/>
    </source>
</evidence>
<dbReference type="Gene3D" id="2.40.128.110">
    <property type="entry name" value="Lipid/polyisoprenoid-binding, YceI-like"/>
    <property type="match status" value="1"/>
</dbReference>